<comment type="caution">
    <text evidence="3">The sequence shown here is derived from an EMBL/GenBank/DDBJ whole genome shotgun (WGS) entry which is preliminary data.</text>
</comment>
<dbReference type="PANTHER" id="PTHR22911">
    <property type="entry name" value="ACYL-MALONYL CONDENSING ENZYME-RELATED"/>
    <property type="match status" value="1"/>
</dbReference>
<proteinExistence type="predicted"/>
<evidence type="ECO:0000313" key="3">
    <source>
        <dbReference type="EMBL" id="MDP9901759.1"/>
    </source>
</evidence>
<feature type="transmembrane region" description="Helical" evidence="1">
    <location>
        <begin position="269"/>
        <end position="290"/>
    </location>
</feature>
<dbReference type="InterPro" id="IPR037185">
    <property type="entry name" value="EmrE-like"/>
</dbReference>
<evidence type="ECO:0000259" key="2">
    <source>
        <dbReference type="Pfam" id="PF00892"/>
    </source>
</evidence>
<feature type="transmembrane region" description="Helical" evidence="1">
    <location>
        <begin position="239"/>
        <end position="257"/>
    </location>
</feature>
<feature type="transmembrane region" description="Helical" evidence="1">
    <location>
        <begin position="93"/>
        <end position="114"/>
    </location>
</feature>
<name>A0ABT9SCY3_9BURK</name>
<dbReference type="InterPro" id="IPR000620">
    <property type="entry name" value="EamA_dom"/>
</dbReference>
<evidence type="ECO:0000256" key="1">
    <source>
        <dbReference type="SAM" id="Phobius"/>
    </source>
</evidence>
<feature type="transmembrane region" description="Helical" evidence="1">
    <location>
        <begin position="68"/>
        <end position="87"/>
    </location>
</feature>
<feature type="transmembrane region" description="Helical" evidence="1">
    <location>
        <begin position="184"/>
        <end position="203"/>
    </location>
</feature>
<dbReference type="RefSeq" id="WP_370869359.1">
    <property type="nucleotide sequence ID" value="NZ_JAUSRO010000014.1"/>
</dbReference>
<dbReference type="PANTHER" id="PTHR22911:SF102">
    <property type="entry name" value="MEMBRANE PROTEIN"/>
    <property type="match status" value="1"/>
</dbReference>
<keyword evidence="1" id="KW-1133">Transmembrane helix</keyword>
<keyword evidence="4" id="KW-1185">Reference proteome</keyword>
<dbReference type="Pfam" id="PF00892">
    <property type="entry name" value="EamA"/>
    <property type="match status" value="2"/>
</dbReference>
<dbReference type="EMBL" id="JAUSRO010000014">
    <property type="protein sequence ID" value="MDP9901759.1"/>
    <property type="molecule type" value="Genomic_DNA"/>
</dbReference>
<feature type="transmembrane region" description="Helical" evidence="1">
    <location>
        <begin position="151"/>
        <end position="172"/>
    </location>
</feature>
<evidence type="ECO:0000313" key="4">
    <source>
        <dbReference type="Proteomes" id="UP001226867"/>
    </source>
</evidence>
<keyword evidence="1" id="KW-0472">Membrane</keyword>
<gene>
    <name evidence="3" type="ORF">J2W36_004029</name>
</gene>
<protein>
    <submittedName>
        <fullName evidence="3">Drug/metabolite transporter (DMT)-like permease</fullName>
    </submittedName>
</protein>
<sequence length="353" mass="37165">MYDGATSFGLSPKQTHVLFDEQLFYGQHIDQLFGISNDVLSGHLASHPRWHPITGPILHSRTSGTWEMTIAMVIAGTVGWFVLQTGMPAISVVFWRCAFGAVAMLMACISGGLLRSRAITAKQAGMAALGGCALTASWILLFAAYSHASIAIATVTYHTQPFMLVALGALFFGEKLTAPKAGWLGVAFGGVLLIVIGGHQAGGHASNDLAGVGLALAAAFFYALAAAMAKRLKEVPPRLIVLIQMIVGALLLMPFAAGPSGESPWRVWGLLLAIGFVHTGLMSTLLYSAIQKISTAMVGVLSFIYPIVAILVDAWAFGHRLGPVQIGGAVATLAAVAGMNFGWRLPLPRRGSQ</sequence>
<feature type="transmembrane region" description="Helical" evidence="1">
    <location>
        <begin position="297"/>
        <end position="318"/>
    </location>
</feature>
<feature type="domain" description="EamA" evidence="2">
    <location>
        <begin position="69"/>
        <end position="195"/>
    </location>
</feature>
<dbReference type="Proteomes" id="UP001226867">
    <property type="component" value="Unassembled WGS sequence"/>
</dbReference>
<feature type="transmembrane region" description="Helical" evidence="1">
    <location>
        <begin position="209"/>
        <end position="227"/>
    </location>
</feature>
<dbReference type="SUPFAM" id="SSF103481">
    <property type="entry name" value="Multidrug resistance efflux transporter EmrE"/>
    <property type="match status" value="2"/>
</dbReference>
<feature type="transmembrane region" description="Helical" evidence="1">
    <location>
        <begin position="126"/>
        <end position="145"/>
    </location>
</feature>
<feature type="transmembrane region" description="Helical" evidence="1">
    <location>
        <begin position="324"/>
        <end position="343"/>
    </location>
</feature>
<keyword evidence="1" id="KW-0812">Transmembrane</keyword>
<organism evidence="3 4">
    <name type="scientific">Variovorax ginsengisoli</name>
    <dbReference type="NCBI Taxonomy" id="363844"/>
    <lineage>
        <taxon>Bacteria</taxon>
        <taxon>Pseudomonadati</taxon>
        <taxon>Pseudomonadota</taxon>
        <taxon>Betaproteobacteria</taxon>
        <taxon>Burkholderiales</taxon>
        <taxon>Comamonadaceae</taxon>
        <taxon>Variovorax</taxon>
    </lineage>
</organism>
<feature type="domain" description="EamA" evidence="2">
    <location>
        <begin position="210"/>
        <end position="340"/>
    </location>
</feature>
<accession>A0ABT9SCY3</accession>
<reference evidence="3 4" key="1">
    <citation type="submission" date="2023-07" db="EMBL/GenBank/DDBJ databases">
        <title>Sorghum-associated microbial communities from plants grown in Nebraska, USA.</title>
        <authorList>
            <person name="Schachtman D."/>
        </authorList>
    </citation>
    <scope>NUCLEOTIDE SEQUENCE [LARGE SCALE GENOMIC DNA]</scope>
    <source>
        <strain evidence="3 4">DS1607</strain>
    </source>
</reference>